<feature type="region of interest" description="Disordered" evidence="1">
    <location>
        <begin position="106"/>
        <end position="171"/>
    </location>
</feature>
<protein>
    <submittedName>
        <fullName evidence="2">Uncharacterized protein</fullName>
    </submittedName>
</protein>
<name>A0A1Y6LX06_ZYMTR</name>
<feature type="compositionally biased region" description="Low complexity" evidence="1">
    <location>
        <begin position="150"/>
        <end position="161"/>
    </location>
</feature>
<accession>A0A1Y6LX06</accession>
<feature type="region of interest" description="Disordered" evidence="1">
    <location>
        <begin position="195"/>
        <end position="219"/>
    </location>
</feature>
<feature type="compositionally biased region" description="Polar residues" evidence="1">
    <location>
        <begin position="21"/>
        <end position="34"/>
    </location>
</feature>
<reference evidence="2 3" key="1">
    <citation type="submission" date="2016-10" db="EMBL/GenBank/DDBJ databases">
        <authorList>
            <person name="Varghese N."/>
        </authorList>
    </citation>
    <scope>NUCLEOTIDE SEQUENCE [LARGE SCALE GENOMIC DNA]</scope>
</reference>
<dbReference type="EMBL" id="LT882686">
    <property type="protein sequence ID" value="SMY28917.1"/>
    <property type="molecule type" value="Genomic_DNA"/>
</dbReference>
<dbReference type="Proteomes" id="UP000215453">
    <property type="component" value="Chromosome 11"/>
</dbReference>
<evidence type="ECO:0000256" key="1">
    <source>
        <dbReference type="SAM" id="MobiDB-lite"/>
    </source>
</evidence>
<organism evidence="2 3">
    <name type="scientific">Zymoseptoria tritici ST99CH_1A5</name>
    <dbReference type="NCBI Taxonomy" id="1276529"/>
    <lineage>
        <taxon>Eukaryota</taxon>
        <taxon>Fungi</taxon>
        <taxon>Dikarya</taxon>
        <taxon>Ascomycota</taxon>
        <taxon>Pezizomycotina</taxon>
        <taxon>Dothideomycetes</taxon>
        <taxon>Dothideomycetidae</taxon>
        <taxon>Mycosphaerellales</taxon>
        <taxon>Mycosphaerellaceae</taxon>
        <taxon>Zymoseptoria</taxon>
    </lineage>
</organism>
<dbReference type="AlphaFoldDB" id="A0A1Y6LX06"/>
<sequence length="294" mass="31479">MPPSTSSSGKIGATKAHKRQLSPTTTSKNEGTSPTRKRQRKEHDPEEWYVLPDKSAEDEVKLLQLQGEFGPVSQLKVMKEQRKIAEDAEKLVAEARASRLAAQNLSLSVSPSLSAPSSSAPSSSAPSSSAPALSDPSSSAPPSSAPPSSAPSSSPSSSTKSSSERTTPSLLNGLAGIIGQLRSTHPKIVELLEYEHQQDKTGEHQKELSGPPAPDVSDTNFEKQLKRATLKLRVFSARVEEVREKRGIKRQESGMNFLSADLGAEETIAEMAKGVAHLERLLATLPIEEKATEV</sequence>
<feature type="compositionally biased region" description="Basic and acidic residues" evidence="1">
    <location>
        <begin position="195"/>
        <end position="207"/>
    </location>
</feature>
<feature type="compositionally biased region" description="Low complexity" evidence="1">
    <location>
        <begin position="106"/>
        <end position="142"/>
    </location>
</feature>
<feature type="region of interest" description="Disordered" evidence="1">
    <location>
        <begin position="1"/>
        <end position="53"/>
    </location>
</feature>
<proteinExistence type="predicted"/>
<gene>
    <name evidence="2" type="ORF">ZT1A5_G10363</name>
</gene>
<evidence type="ECO:0000313" key="3">
    <source>
        <dbReference type="Proteomes" id="UP000215453"/>
    </source>
</evidence>
<evidence type="ECO:0000313" key="2">
    <source>
        <dbReference type="EMBL" id="SMY28917.1"/>
    </source>
</evidence>